<dbReference type="Proteomes" id="UP001501000">
    <property type="component" value="Unassembled WGS sequence"/>
</dbReference>
<accession>A0ABP7NCJ3</accession>
<gene>
    <name evidence="3" type="ORF">GCM10022244_58340</name>
</gene>
<name>A0ABP7NCJ3_9ACTN</name>
<comment type="caution">
    <text evidence="3">The sequence shown here is derived from an EMBL/GenBank/DDBJ whole genome shotgun (WGS) entry which is preliminary data.</text>
</comment>
<dbReference type="InterPro" id="IPR002347">
    <property type="entry name" value="SDR_fam"/>
</dbReference>
<evidence type="ECO:0000256" key="1">
    <source>
        <dbReference type="ARBA" id="ARBA00006484"/>
    </source>
</evidence>
<dbReference type="InterPro" id="IPR036291">
    <property type="entry name" value="NAD(P)-bd_dom_sf"/>
</dbReference>
<dbReference type="EMBL" id="BAABAJ010000035">
    <property type="protein sequence ID" value="GAA3942834.1"/>
    <property type="molecule type" value="Genomic_DNA"/>
</dbReference>
<comment type="similarity">
    <text evidence="1">Belongs to the short-chain dehydrogenases/reductases (SDR) family.</text>
</comment>
<dbReference type="PANTHER" id="PTHR42760">
    <property type="entry name" value="SHORT-CHAIN DEHYDROGENASES/REDUCTASES FAMILY MEMBER"/>
    <property type="match status" value="1"/>
</dbReference>
<evidence type="ECO:0000313" key="3">
    <source>
        <dbReference type="EMBL" id="GAA3942834.1"/>
    </source>
</evidence>
<dbReference type="PRINTS" id="PR00081">
    <property type="entry name" value="GDHRDH"/>
</dbReference>
<keyword evidence="4" id="KW-1185">Reference proteome</keyword>
<keyword evidence="2" id="KW-0560">Oxidoreductase</keyword>
<proteinExistence type="inferred from homology"/>
<evidence type="ECO:0000313" key="4">
    <source>
        <dbReference type="Proteomes" id="UP001501000"/>
    </source>
</evidence>
<reference evidence="4" key="1">
    <citation type="journal article" date="2019" name="Int. J. Syst. Evol. Microbiol.">
        <title>The Global Catalogue of Microorganisms (GCM) 10K type strain sequencing project: providing services to taxonomists for standard genome sequencing and annotation.</title>
        <authorList>
            <consortium name="The Broad Institute Genomics Platform"/>
            <consortium name="The Broad Institute Genome Sequencing Center for Infectious Disease"/>
            <person name="Wu L."/>
            <person name="Ma J."/>
        </authorList>
    </citation>
    <scope>NUCLEOTIDE SEQUENCE [LARGE SCALE GENOMIC DNA]</scope>
    <source>
        <strain evidence="4">JCM 16956</strain>
    </source>
</reference>
<protein>
    <submittedName>
        <fullName evidence="3">SDR family oxidoreductase</fullName>
    </submittedName>
</protein>
<dbReference type="Gene3D" id="3.40.50.720">
    <property type="entry name" value="NAD(P)-binding Rossmann-like Domain"/>
    <property type="match status" value="1"/>
</dbReference>
<organism evidence="3 4">
    <name type="scientific">Streptomyces gulbargensis</name>
    <dbReference type="NCBI Taxonomy" id="364901"/>
    <lineage>
        <taxon>Bacteria</taxon>
        <taxon>Bacillati</taxon>
        <taxon>Actinomycetota</taxon>
        <taxon>Actinomycetes</taxon>
        <taxon>Kitasatosporales</taxon>
        <taxon>Streptomycetaceae</taxon>
        <taxon>Streptomyces</taxon>
    </lineage>
</organism>
<evidence type="ECO:0000256" key="2">
    <source>
        <dbReference type="ARBA" id="ARBA00023002"/>
    </source>
</evidence>
<dbReference type="Pfam" id="PF13561">
    <property type="entry name" value="adh_short_C2"/>
    <property type="match status" value="1"/>
</dbReference>
<dbReference type="PANTHER" id="PTHR42760:SF115">
    <property type="entry name" value="3-OXOACYL-[ACYL-CARRIER-PROTEIN] REDUCTASE FABG"/>
    <property type="match status" value="1"/>
</dbReference>
<dbReference type="SUPFAM" id="SSF51735">
    <property type="entry name" value="NAD(P)-binding Rossmann-fold domains"/>
    <property type="match status" value="1"/>
</dbReference>
<sequence>MFVMGKYAGKKAVITGGTHGIGLAVVRALLDGGAEVLLTGRNEKNIEAVRTELAGLPAHVVRSDAGSMADIRALGGIVEEKLGRIDFLFVNVGHAELGMLEEVTEEAFDKSFDINTKGAFFTTQALAPLVNDGGSIVFTTAVLVGHGYPGTGVATGMKAAVGGFAKVFAAELLSRKIRVNAVSPGFTLTPTMGYANMTEEEKAANEKEGAQLTPLGRHAEPEEIAAAVLYLGFDATFSTGTVLHADGGMGQGIPPLFE</sequence>
<dbReference type="CDD" id="cd05233">
    <property type="entry name" value="SDR_c"/>
    <property type="match status" value="1"/>
</dbReference>